<reference evidence="3" key="1">
    <citation type="journal article" date="2019" name="Int. J. Syst. Evol. Microbiol.">
        <title>The Global Catalogue of Microorganisms (GCM) 10K type strain sequencing project: providing services to taxonomists for standard genome sequencing and annotation.</title>
        <authorList>
            <consortium name="The Broad Institute Genomics Platform"/>
            <consortium name="The Broad Institute Genome Sequencing Center for Infectious Disease"/>
            <person name="Wu L."/>
            <person name="Ma J."/>
        </authorList>
    </citation>
    <scope>NUCLEOTIDE SEQUENCE [LARGE SCALE GENOMIC DNA]</scope>
    <source>
        <strain evidence="3">JCM 18401</strain>
    </source>
</reference>
<dbReference type="RefSeq" id="WP_345335339.1">
    <property type="nucleotide sequence ID" value="NZ_BAABJZ010000071.1"/>
</dbReference>
<dbReference type="InterPro" id="IPR037401">
    <property type="entry name" value="SnoaL-like"/>
</dbReference>
<evidence type="ECO:0000259" key="1">
    <source>
        <dbReference type="Pfam" id="PF12680"/>
    </source>
</evidence>
<comment type="caution">
    <text evidence="2">The sequence shown here is derived from an EMBL/GenBank/DDBJ whole genome shotgun (WGS) entry which is preliminary data.</text>
</comment>
<dbReference type="EMBL" id="BAABJZ010000071">
    <property type="protein sequence ID" value="GAA4887410.1"/>
    <property type="molecule type" value="Genomic_DNA"/>
</dbReference>
<name>A0ABP9EW94_9GAMM</name>
<keyword evidence="3" id="KW-1185">Reference proteome</keyword>
<dbReference type="SUPFAM" id="SSF54427">
    <property type="entry name" value="NTF2-like"/>
    <property type="match status" value="1"/>
</dbReference>
<dbReference type="Proteomes" id="UP001499988">
    <property type="component" value="Unassembled WGS sequence"/>
</dbReference>
<dbReference type="InterPro" id="IPR032710">
    <property type="entry name" value="NTF2-like_dom_sf"/>
</dbReference>
<organism evidence="2 3">
    <name type="scientific">Ferrimonas pelagia</name>
    <dbReference type="NCBI Taxonomy" id="1177826"/>
    <lineage>
        <taxon>Bacteria</taxon>
        <taxon>Pseudomonadati</taxon>
        <taxon>Pseudomonadota</taxon>
        <taxon>Gammaproteobacteria</taxon>
        <taxon>Alteromonadales</taxon>
        <taxon>Ferrimonadaceae</taxon>
        <taxon>Ferrimonas</taxon>
    </lineage>
</organism>
<accession>A0ABP9EW94</accession>
<dbReference type="Pfam" id="PF12680">
    <property type="entry name" value="SnoaL_2"/>
    <property type="match status" value="1"/>
</dbReference>
<protein>
    <recommendedName>
        <fullName evidence="1">SnoaL-like domain-containing protein</fullName>
    </recommendedName>
</protein>
<dbReference type="Gene3D" id="3.10.450.50">
    <property type="match status" value="1"/>
</dbReference>
<evidence type="ECO:0000313" key="2">
    <source>
        <dbReference type="EMBL" id="GAA4887410.1"/>
    </source>
</evidence>
<gene>
    <name evidence="2" type="ORF">GCM10023333_21030</name>
</gene>
<evidence type="ECO:0000313" key="3">
    <source>
        <dbReference type="Proteomes" id="UP001499988"/>
    </source>
</evidence>
<sequence length="126" mass="14682">MNNQERLIEVLQASKAWIDHFNFGDVAYCVDRYHPDATLIASPAGEFRGRQQIEQFWRPFMTQGATDLIYTQIWLKELDADTVVLGAHWAMNVGSGIISHEQWQRNNAGIWQLYRDEFSILQQQEP</sequence>
<proteinExistence type="predicted"/>
<feature type="domain" description="SnoaL-like" evidence="1">
    <location>
        <begin position="16"/>
        <end position="85"/>
    </location>
</feature>